<proteinExistence type="predicted"/>
<dbReference type="AlphaFoldDB" id="W4GTB7"/>
<dbReference type="RefSeq" id="XP_009827628.1">
    <property type="nucleotide sequence ID" value="XM_009829326.1"/>
</dbReference>
<evidence type="ECO:0000313" key="1">
    <source>
        <dbReference type="EMBL" id="ETV82957.1"/>
    </source>
</evidence>
<gene>
    <name evidence="1" type="ORF">H257_04715</name>
</gene>
<protein>
    <submittedName>
        <fullName evidence="1">Uncharacterized protein</fullName>
    </submittedName>
</protein>
<accession>W4GTB7</accession>
<dbReference type="EMBL" id="KI913121">
    <property type="protein sequence ID" value="ETV82957.1"/>
    <property type="molecule type" value="Genomic_DNA"/>
</dbReference>
<dbReference type="VEuPathDB" id="FungiDB:H257_04715"/>
<name>W4GTB7_APHAT</name>
<sequence>MVISRWGLSACVWVAFGGGEGCVGVVRHGHSSCRHHGRSMLHFLGMGHAPALLLCPLQAFDHFATLATAMHAAQLLQMGLLLTAPDSTKLAAAVGFAQSAGLRRALASFKPASRAAAVSNAQPSTLAVLDTPFKRALASSAVFLASLVGPRAIRTPCLQTNLSCGPRRRRERHVCRVAGCVWLRRNGQSAHQGFGFDRWLLFDHGFGQAFGGRWPLMVVCMRGQAGRQRHSLLCVFFVLLADVVVKYTREWRDLAQCSLLGDHFPVIVVVLVGIRSGRSLKVARLHIVRVRRHIDDLGVDIHDRGAVFIVICQVEVVQLEVERVHLHVEQAFLHEEGLVFIGQGARRDVQVGGDVLTLVLEGVHAHDSRVQPWRRT</sequence>
<organism evidence="1">
    <name type="scientific">Aphanomyces astaci</name>
    <name type="common">Crayfish plague agent</name>
    <dbReference type="NCBI Taxonomy" id="112090"/>
    <lineage>
        <taxon>Eukaryota</taxon>
        <taxon>Sar</taxon>
        <taxon>Stramenopiles</taxon>
        <taxon>Oomycota</taxon>
        <taxon>Saprolegniomycetes</taxon>
        <taxon>Saprolegniales</taxon>
        <taxon>Verrucalvaceae</taxon>
        <taxon>Aphanomyces</taxon>
    </lineage>
</organism>
<reference evidence="1" key="1">
    <citation type="submission" date="2013-12" db="EMBL/GenBank/DDBJ databases">
        <title>The Genome Sequence of Aphanomyces astaci APO3.</title>
        <authorList>
            <consortium name="The Broad Institute Genomics Platform"/>
            <person name="Russ C."/>
            <person name="Tyler B."/>
            <person name="van West P."/>
            <person name="Dieguez-Uribeondo J."/>
            <person name="Young S.K."/>
            <person name="Zeng Q."/>
            <person name="Gargeya S."/>
            <person name="Fitzgerald M."/>
            <person name="Abouelleil A."/>
            <person name="Alvarado L."/>
            <person name="Chapman S.B."/>
            <person name="Gainer-Dewar J."/>
            <person name="Goldberg J."/>
            <person name="Griggs A."/>
            <person name="Gujja S."/>
            <person name="Hansen M."/>
            <person name="Howarth C."/>
            <person name="Imamovic A."/>
            <person name="Ireland A."/>
            <person name="Larimer J."/>
            <person name="McCowan C."/>
            <person name="Murphy C."/>
            <person name="Pearson M."/>
            <person name="Poon T.W."/>
            <person name="Priest M."/>
            <person name="Roberts A."/>
            <person name="Saif S."/>
            <person name="Shea T."/>
            <person name="Sykes S."/>
            <person name="Wortman J."/>
            <person name="Nusbaum C."/>
            <person name="Birren B."/>
        </authorList>
    </citation>
    <scope>NUCLEOTIDE SEQUENCE [LARGE SCALE GENOMIC DNA]</scope>
    <source>
        <strain evidence="1">APO3</strain>
    </source>
</reference>
<dbReference type="GeneID" id="20806711"/>